<comment type="caution">
    <text evidence="1">The sequence shown here is derived from an EMBL/GenBank/DDBJ whole genome shotgun (WGS) entry which is preliminary data.</text>
</comment>
<gene>
    <name evidence="1" type="ORF">CDV49_18100</name>
</gene>
<dbReference type="EMBL" id="NIPW01000046">
    <property type="protein sequence ID" value="OWJ75034.1"/>
    <property type="molecule type" value="Genomic_DNA"/>
</dbReference>
<name>A0A212A6Y1_9RHOB</name>
<accession>A0A212A6Y1</accession>
<evidence type="ECO:0000313" key="2">
    <source>
        <dbReference type="Proteomes" id="UP000196878"/>
    </source>
</evidence>
<protein>
    <submittedName>
        <fullName evidence="1">Uncharacterized protein</fullName>
    </submittedName>
</protein>
<sequence>MRNIYHRIYLAGYGGWRMPRRLRKLIAGTQTHRAWLLGITGCFEQDGVRYGPAFPYEAAWQQDNSDDTGTGPMAKHEALFSEGMLVIRNLLEGRMLTRTQPGPDAALLVAEAYHNLRDDDCSLSIVAARLRELRAKYPDAPSWMPKAYSWLEDQPEPFHLA</sequence>
<organism evidence="1 2">
    <name type="scientific">Haematobacter genomosp. 1</name>
    <dbReference type="NCBI Taxonomy" id="366618"/>
    <lineage>
        <taxon>Bacteria</taxon>
        <taxon>Pseudomonadati</taxon>
        <taxon>Pseudomonadota</taxon>
        <taxon>Alphaproteobacteria</taxon>
        <taxon>Rhodobacterales</taxon>
        <taxon>Paracoccaceae</taxon>
        <taxon>Haematobacter</taxon>
    </lineage>
</organism>
<dbReference type="Proteomes" id="UP000196878">
    <property type="component" value="Unassembled WGS sequence"/>
</dbReference>
<dbReference type="AlphaFoldDB" id="A0A212A6Y1"/>
<proteinExistence type="predicted"/>
<evidence type="ECO:0000313" key="1">
    <source>
        <dbReference type="EMBL" id="OWJ75034.1"/>
    </source>
</evidence>
<keyword evidence="2" id="KW-1185">Reference proteome</keyword>
<reference evidence="1 2" key="1">
    <citation type="submission" date="2016-12" db="EMBL/GenBank/DDBJ databases">
        <title>Comparison of Traditional DNA-DNA Hybridization with In Silico Genomic Analysis.</title>
        <authorList>
            <person name="Nicholson A.C."/>
            <person name="Humrighouse B.W."/>
            <person name="Graziano J."/>
            <person name="Lasker B."/>
            <person name="Whitney A.M."/>
            <person name="Mcquiston J.R."/>
        </authorList>
    </citation>
    <scope>NUCLEOTIDE SEQUENCE [LARGE SCALE GENOMIC DNA]</scope>
    <source>
        <strain evidence="1 2">H2240</strain>
    </source>
</reference>